<evidence type="ECO:0000256" key="1">
    <source>
        <dbReference type="SAM" id="SignalP"/>
    </source>
</evidence>
<gene>
    <name evidence="2" type="ORF">Fuma_01473</name>
</gene>
<keyword evidence="1" id="KW-0732">Signal</keyword>
<dbReference type="KEGG" id="fmr:Fuma_01473"/>
<dbReference type="PROSITE" id="PS51257">
    <property type="entry name" value="PROKAR_LIPOPROTEIN"/>
    <property type="match status" value="1"/>
</dbReference>
<proteinExistence type="predicted"/>
<name>A0A1P8WCU5_9PLAN</name>
<dbReference type="AlphaFoldDB" id="A0A1P8WCU5"/>
<evidence type="ECO:0000313" key="2">
    <source>
        <dbReference type="EMBL" id="APZ91877.1"/>
    </source>
</evidence>
<dbReference type="Proteomes" id="UP000187735">
    <property type="component" value="Chromosome"/>
</dbReference>
<feature type="chain" id="PRO_5013315338" evidence="1">
    <location>
        <begin position="21"/>
        <end position="85"/>
    </location>
</feature>
<feature type="signal peptide" evidence="1">
    <location>
        <begin position="1"/>
        <end position="20"/>
    </location>
</feature>
<reference evidence="2 3" key="1">
    <citation type="journal article" date="2016" name="Front. Microbiol.">
        <title>Fuerstia marisgermanicae gen. nov., sp. nov., an Unusual Member of the Phylum Planctomycetes from the German Wadden Sea.</title>
        <authorList>
            <person name="Kohn T."/>
            <person name="Heuer A."/>
            <person name="Jogler M."/>
            <person name="Vollmers J."/>
            <person name="Boedeker C."/>
            <person name="Bunk B."/>
            <person name="Rast P."/>
            <person name="Borchert D."/>
            <person name="Glockner I."/>
            <person name="Freese H.M."/>
            <person name="Klenk H.P."/>
            <person name="Overmann J."/>
            <person name="Kaster A.K."/>
            <person name="Rohde M."/>
            <person name="Wiegand S."/>
            <person name="Jogler C."/>
        </authorList>
    </citation>
    <scope>NUCLEOTIDE SEQUENCE [LARGE SCALE GENOMIC DNA]</scope>
    <source>
        <strain evidence="2 3">NH11</strain>
    </source>
</reference>
<keyword evidence="3" id="KW-1185">Reference proteome</keyword>
<organism evidence="2 3">
    <name type="scientific">Fuerstiella marisgermanici</name>
    <dbReference type="NCBI Taxonomy" id="1891926"/>
    <lineage>
        <taxon>Bacteria</taxon>
        <taxon>Pseudomonadati</taxon>
        <taxon>Planctomycetota</taxon>
        <taxon>Planctomycetia</taxon>
        <taxon>Planctomycetales</taxon>
        <taxon>Planctomycetaceae</taxon>
        <taxon>Fuerstiella</taxon>
    </lineage>
</organism>
<evidence type="ECO:0000313" key="3">
    <source>
        <dbReference type="Proteomes" id="UP000187735"/>
    </source>
</evidence>
<accession>A0A1P8WCU5</accession>
<dbReference type="EMBL" id="CP017641">
    <property type="protein sequence ID" value="APZ91877.1"/>
    <property type="molecule type" value="Genomic_DNA"/>
</dbReference>
<protein>
    <submittedName>
        <fullName evidence="2">Uncharacterized protein</fullName>
    </submittedName>
</protein>
<sequence precursor="true">MLTQGWKSIFRMIIVVAATAGMSGCMSTGAGSSHPFATMFQNYEPVRGSGDAVTAPIFDRTVAAPNQCLMHAAMCPSECDSKCNL</sequence>